<reference evidence="2" key="1">
    <citation type="submission" date="2022-10" db="EMBL/GenBank/DDBJ databases">
        <title>Genome assembly of Pristionchus species.</title>
        <authorList>
            <person name="Yoshida K."/>
            <person name="Sommer R.J."/>
        </authorList>
    </citation>
    <scope>NUCLEOTIDE SEQUENCE [LARGE SCALE GENOMIC DNA]</scope>
    <source>
        <strain evidence="2">RS5460</strain>
    </source>
</reference>
<dbReference type="PANTHER" id="PTHR14611:SF2">
    <property type="entry name" value="TECTONIC"/>
    <property type="match status" value="1"/>
</dbReference>
<feature type="non-terminal residue" evidence="1">
    <location>
        <position position="1"/>
    </location>
</feature>
<evidence type="ECO:0000313" key="1">
    <source>
        <dbReference type="EMBL" id="GMR48435.1"/>
    </source>
</evidence>
<dbReference type="AlphaFoldDB" id="A0AAN5I1U1"/>
<dbReference type="InterPro" id="IPR040354">
    <property type="entry name" value="TCTN1-3"/>
</dbReference>
<organism evidence="1 2">
    <name type="scientific">Pristionchus mayeri</name>
    <dbReference type="NCBI Taxonomy" id="1317129"/>
    <lineage>
        <taxon>Eukaryota</taxon>
        <taxon>Metazoa</taxon>
        <taxon>Ecdysozoa</taxon>
        <taxon>Nematoda</taxon>
        <taxon>Chromadorea</taxon>
        <taxon>Rhabditida</taxon>
        <taxon>Rhabditina</taxon>
        <taxon>Diplogasteromorpha</taxon>
        <taxon>Diplogasteroidea</taxon>
        <taxon>Neodiplogasteridae</taxon>
        <taxon>Pristionchus</taxon>
    </lineage>
</organism>
<comment type="caution">
    <text evidence="1">The sequence shown here is derived from an EMBL/GenBank/DDBJ whole genome shotgun (WGS) entry which is preliminary data.</text>
</comment>
<accession>A0AAN5I1U1</accession>
<dbReference type="Proteomes" id="UP001328107">
    <property type="component" value="Unassembled WGS sequence"/>
</dbReference>
<evidence type="ECO:0000313" key="2">
    <source>
        <dbReference type="Proteomes" id="UP001328107"/>
    </source>
</evidence>
<name>A0AAN5I1U1_9BILA</name>
<proteinExistence type="predicted"/>
<sequence length="254" mass="27686">FQARLNILMNAKENEIESVRIDRLLYGVISPANFSSFVPEVQIRYEKTSKRKGEIEATGFEAGDFILEGSGQSVWSLPSGLDCLARSIVRFKQDFLSSCIVGFSSCSEAQSAVSSLLSLLPPSILDSPYIDNSTNSITFVSLPRQPVNPLDAGCSFTSGVSIVITHSLSGPVHSPSRLISSALISHQLSLLQSIPANSTAVFLFSLKFVDVTPDPTHIFSSPPRIDLRLPNDFFYPFLVNSAFSYSLVSPLFVI</sequence>
<feature type="non-terminal residue" evidence="1">
    <location>
        <position position="254"/>
    </location>
</feature>
<dbReference type="GO" id="GO:0035869">
    <property type="term" value="C:ciliary transition zone"/>
    <property type="evidence" value="ECO:0007669"/>
    <property type="project" value="TreeGrafter"/>
</dbReference>
<protein>
    <submittedName>
        <fullName evidence="1">Uncharacterized protein</fullName>
    </submittedName>
</protein>
<dbReference type="GO" id="GO:0060271">
    <property type="term" value="P:cilium assembly"/>
    <property type="evidence" value="ECO:0007669"/>
    <property type="project" value="TreeGrafter"/>
</dbReference>
<keyword evidence="2" id="KW-1185">Reference proteome</keyword>
<dbReference type="EMBL" id="BTRK01000004">
    <property type="protein sequence ID" value="GMR48435.1"/>
    <property type="molecule type" value="Genomic_DNA"/>
</dbReference>
<gene>
    <name evidence="1" type="ORF">PMAYCL1PPCAC_18630</name>
</gene>
<dbReference type="PANTHER" id="PTHR14611">
    <property type="entry name" value="TECTONIC FAMILY MEMBER"/>
    <property type="match status" value="1"/>
</dbReference>